<dbReference type="InterPro" id="IPR024571">
    <property type="entry name" value="ERAP1-like_C_dom"/>
</dbReference>
<evidence type="ECO:0000256" key="13">
    <source>
        <dbReference type="ARBA" id="ARBA00023049"/>
    </source>
</evidence>
<evidence type="ECO:0000313" key="24">
    <source>
        <dbReference type="EMBL" id="KAK0167898.1"/>
    </source>
</evidence>
<keyword evidence="9 19" id="KW-0479">Metal-binding</keyword>
<keyword evidence="17" id="KW-0449">Lipoprotein</keyword>
<evidence type="ECO:0000256" key="20">
    <source>
        <dbReference type="PIRSR" id="PIRSR634016-4"/>
    </source>
</evidence>
<comment type="caution">
    <text evidence="24">The sequence shown here is derived from an EMBL/GenBank/DDBJ whole genome shotgun (WGS) entry which is preliminary data.</text>
</comment>
<keyword evidence="12 19" id="KW-0862">Zinc</keyword>
<dbReference type="GO" id="GO:0016285">
    <property type="term" value="F:alanyl aminopeptidase activity"/>
    <property type="evidence" value="ECO:0007669"/>
    <property type="project" value="UniProtKB-EC"/>
</dbReference>
<dbReference type="Gene3D" id="2.60.40.1730">
    <property type="entry name" value="tricorn interacting facor f3 domain"/>
    <property type="match status" value="2"/>
</dbReference>
<dbReference type="GO" id="GO:0042277">
    <property type="term" value="F:peptide binding"/>
    <property type="evidence" value="ECO:0007669"/>
    <property type="project" value="TreeGrafter"/>
</dbReference>
<feature type="domain" description="ERAP1-like C-terminal" evidence="22">
    <location>
        <begin position="413"/>
        <end position="729"/>
    </location>
</feature>
<comment type="catalytic activity">
    <reaction evidence="1">
        <text>Release of an N-terminal amino acid, Xaa-|-Yaa- from a peptide, amide or arylamide. Xaa is preferably Ala, but may be most amino acids including Pro (slow action). When a terminal hydrophobic residue is followed by a prolyl residue, the two may be released as an intact Xaa-Pro dipeptide.</text>
        <dbReference type="EC" id="3.4.11.2"/>
    </reaction>
</comment>
<dbReference type="GO" id="GO:0006508">
    <property type="term" value="P:proteolysis"/>
    <property type="evidence" value="ECO:0007669"/>
    <property type="project" value="UniProtKB-KW"/>
</dbReference>
<keyword evidence="16" id="KW-0325">Glycoprotein</keyword>
<dbReference type="FunFam" id="2.60.40.1910:FF:000008">
    <property type="entry name" value="Aminopeptidase"/>
    <property type="match status" value="2"/>
</dbReference>
<evidence type="ECO:0000256" key="5">
    <source>
        <dbReference type="ARBA" id="ARBA00015611"/>
    </source>
</evidence>
<protein>
    <recommendedName>
        <fullName evidence="5">Aminopeptidase N</fullName>
        <ecNumber evidence="4">3.4.11.2</ecNumber>
    </recommendedName>
</protein>
<gene>
    <name evidence="24" type="ORF">PV327_001753</name>
</gene>
<reference evidence="24" key="2">
    <citation type="submission" date="2023-03" db="EMBL/GenBank/DDBJ databases">
        <authorList>
            <person name="Inwood S.N."/>
            <person name="Skelly J.G."/>
            <person name="Guhlin J."/>
            <person name="Harrop T.W.R."/>
            <person name="Goldson S.G."/>
            <person name="Dearden P.K."/>
        </authorList>
    </citation>
    <scope>NUCLEOTIDE SEQUENCE</scope>
    <source>
        <strain evidence="24">Lincoln</strain>
        <tissue evidence="24">Whole body</tissue>
    </source>
</reference>
<dbReference type="GO" id="GO:0098552">
    <property type="term" value="C:side of membrane"/>
    <property type="evidence" value="ECO:0007669"/>
    <property type="project" value="UniProtKB-KW"/>
</dbReference>
<dbReference type="Pfam" id="PF11838">
    <property type="entry name" value="ERAP1_C"/>
    <property type="match status" value="2"/>
</dbReference>
<keyword evidence="14" id="KW-0472">Membrane</keyword>
<dbReference type="GO" id="GO:0043171">
    <property type="term" value="P:peptide catabolic process"/>
    <property type="evidence" value="ECO:0007669"/>
    <property type="project" value="TreeGrafter"/>
</dbReference>
<dbReference type="Proteomes" id="UP001168972">
    <property type="component" value="Unassembled WGS sequence"/>
</dbReference>
<feature type="domain" description="Peptidase M1 membrane alanine aminopeptidase" evidence="21">
    <location>
        <begin position="935"/>
        <end position="1118"/>
    </location>
</feature>
<evidence type="ECO:0000313" key="25">
    <source>
        <dbReference type="Proteomes" id="UP001168972"/>
    </source>
</evidence>
<feature type="domain" description="Peptidase M1 membrane alanine aminopeptidase" evidence="21">
    <location>
        <begin position="106"/>
        <end position="329"/>
    </location>
</feature>
<dbReference type="GO" id="GO:0005615">
    <property type="term" value="C:extracellular space"/>
    <property type="evidence" value="ECO:0007669"/>
    <property type="project" value="TreeGrafter"/>
</dbReference>
<evidence type="ECO:0000256" key="17">
    <source>
        <dbReference type="ARBA" id="ARBA00023288"/>
    </source>
</evidence>
<dbReference type="FunFam" id="1.25.50.20:FF:000001">
    <property type="entry name" value="Aminopeptidase"/>
    <property type="match status" value="2"/>
</dbReference>
<accession>A0AA39FE62</accession>
<sequence>MRAHRNKEKHVVQPVGARKVFPCFDEPALKATFQISVIRSIDYKAISNTPLETSIKHGDDFMDTFERTPTMSTYLVALVVSDFNSTMINNNYSAYARPNAINQTIYAASVMKPIVDYFEKYLRHPYQLNKLDMIALPDFKSGAMENWGLITYRESNMLYHSNYSSIQTKQSIAAVIAHEISHQWFGNLVSPQWWNYTWLSEGFARYFQYHATAYIEPEWGLEYQFVIEQLQNVFEIDARLSSHPMTYDVYSPDEISDIFDQISYNKGGSVLRMVEKVFGTDLFYAALHDYLQARQYKDGTPEFLFKAFQDQLNKNGTVDLNVERIMKSWTTQAGFPVVDVQIYNNVVSLTQQRFLLTKSEEYFINDFTEVWSIPISYTFKSKPDFSDTTAKYWLTGRSDSFTLNSTEFQADDWIIFNIQEAGYYRVNYDDNLWNRIIAVLKSKDFMKIHELNRAALIDDVLNLARAGYVDYFNALKATEYLTQETNYIPWKAALNALSYLNKKFTGKSTYELFKVHIKTILTPIYKKLGFDEIKNETHYDKLLRKTIINWACEFEIEDCVDKSLELFKSWRSDYKKLVPVDIRSTIYCTAIKYGTEEDFDFLWNKYLTTDNPAEKNAIINALGCSKDSERLEIFLLSAINIENSPFRSQDIGTVFSSVYTAGIFGAQSALNFTIAHYEEMYNYFGNYDNVASIIGSISAQLSTKDLVLQLQGFVETNSINLTTVAKSLDSFVTRAHEELTWYDNNIPRIYEWLDTTYKSTDYRLPKSINPIAYTIFLSPNLENNKFTFDGSVTIRLSVNENITSIVLHANELTIKDIYDIEVYTDGAKLDVSNYSMNSSTEKLTIYLTTTVNAATVLTLSIQYSGKLNNKMMGFYRSYYEDDNGTVHWLASTQFQKYGARQAFPCFDEPSFKAKFTVNIERPNHYHTLSNMPLRTQTLSKETAMLFQDGVSTSNSKQRVATVIAHELAHQWFGNLVTPSWWNDLWLNEGFANYVEYIGVNSVEPEWKILEQFVILELQNVFTLDALASSHPISVEVGHPDEITEIFDRISYAKGASIIRMMDHFLTTDVFKRGLTNYLTAKAYSSAEQNDLWDALTKQAHKDGVLSKNVTVNQIMDTWTLQTGFPVVTIIRDYKSGRTQLSQERFMLQNTTTVVTNGEPLWWIPITYTTETLKNFQNTKPSYWMSGEQSSLTLTDIPATNNQWIIFNLQETGYYRVNYDDKNWQLIIKHLNSTNFKDISTINRGQLIDDALNLARAGRLNYTTALDVTSYLERETEYVPWKSALTALSYLDNMLNKRLGYDQFRVYMLKLLDNVYREVRFKDTPGEPQLTVFTRIDILLWACTFEHDDCVRNAVMLFQNWQNSPDPDRDNPIPANLKSVVYCTAIRTGGQAQWDFAWERYQNTNVGSEKDLLLYALGCSREPWILSRYLEWASTENSGIRKQDAPRVFSGVANNPVGQPIVFSFLRNNWARLKKYCGSSMLAINNIVKSATKKITKRYELKDLLEFAQEHASELGSATRTVQQSVEQADANIKWFDRNYLTIRDWLLKKTNM</sequence>
<feature type="active site" description="Proton acceptor" evidence="18">
    <location>
        <position position="179"/>
    </location>
</feature>
<dbReference type="GO" id="GO:0008270">
    <property type="term" value="F:zinc ion binding"/>
    <property type="evidence" value="ECO:0007669"/>
    <property type="project" value="InterPro"/>
</dbReference>
<evidence type="ECO:0000256" key="9">
    <source>
        <dbReference type="ARBA" id="ARBA00022723"/>
    </source>
</evidence>
<dbReference type="SUPFAM" id="SSF63737">
    <property type="entry name" value="Leukotriene A4 hydrolase N-terminal domain"/>
    <property type="match status" value="2"/>
</dbReference>
<feature type="binding site" evidence="19">
    <location>
        <position position="178"/>
    </location>
    <ligand>
        <name>Zn(2+)</name>
        <dbReference type="ChEBI" id="CHEBI:29105"/>
        <note>catalytic</note>
    </ligand>
</feature>
<dbReference type="EMBL" id="JAQQBR010001831">
    <property type="protein sequence ID" value="KAK0167898.1"/>
    <property type="molecule type" value="Genomic_DNA"/>
</dbReference>
<evidence type="ECO:0000256" key="7">
    <source>
        <dbReference type="ARBA" id="ARBA00022622"/>
    </source>
</evidence>
<dbReference type="InterPro" id="IPR001930">
    <property type="entry name" value="Peptidase_M1"/>
</dbReference>
<evidence type="ECO:0000256" key="4">
    <source>
        <dbReference type="ARBA" id="ARBA00012564"/>
    </source>
</evidence>
<keyword evidence="10" id="KW-0732">Signal</keyword>
<keyword evidence="13" id="KW-0482">Metalloprotease</keyword>
<dbReference type="PANTHER" id="PTHR11533">
    <property type="entry name" value="PROTEASE M1 ZINC METALLOPROTEASE"/>
    <property type="match status" value="1"/>
</dbReference>
<comment type="similarity">
    <text evidence="3">Belongs to the peptidase M1 family.</text>
</comment>
<dbReference type="PRINTS" id="PR00756">
    <property type="entry name" value="ALADIPTASE"/>
</dbReference>
<evidence type="ECO:0000256" key="12">
    <source>
        <dbReference type="ARBA" id="ARBA00022833"/>
    </source>
</evidence>
<keyword evidence="7" id="KW-0336">GPI-anchor</keyword>
<feature type="domain" description="Aminopeptidase N-like N-terminal" evidence="23">
    <location>
        <begin position="12"/>
        <end position="75"/>
    </location>
</feature>
<feature type="site" description="Transition state stabilizer" evidence="20">
    <location>
        <position position="264"/>
    </location>
</feature>
<evidence type="ECO:0000259" key="22">
    <source>
        <dbReference type="Pfam" id="PF11838"/>
    </source>
</evidence>
<evidence type="ECO:0000256" key="19">
    <source>
        <dbReference type="PIRSR" id="PIRSR634016-3"/>
    </source>
</evidence>
<proteinExistence type="inferred from homology"/>
<dbReference type="InterPro" id="IPR042097">
    <property type="entry name" value="Aminopeptidase_N-like_N_sf"/>
</dbReference>
<dbReference type="Pfam" id="PF01433">
    <property type="entry name" value="Peptidase_M1"/>
    <property type="match status" value="2"/>
</dbReference>
<evidence type="ECO:0000256" key="16">
    <source>
        <dbReference type="ARBA" id="ARBA00023180"/>
    </source>
</evidence>
<name>A0AA39FE62_MICHY</name>
<dbReference type="Gene3D" id="1.25.50.20">
    <property type="match status" value="2"/>
</dbReference>
<evidence type="ECO:0000256" key="3">
    <source>
        <dbReference type="ARBA" id="ARBA00010136"/>
    </source>
</evidence>
<dbReference type="InterPro" id="IPR050344">
    <property type="entry name" value="Peptidase_M1_aminopeptidases"/>
</dbReference>
<feature type="binding site" evidence="19">
    <location>
        <position position="182"/>
    </location>
    <ligand>
        <name>Zn(2+)</name>
        <dbReference type="ChEBI" id="CHEBI:29105"/>
        <note>catalytic</note>
    </ligand>
</feature>
<evidence type="ECO:0000256" key="15">
    <source>
        <dbReference type="ARBA" id="ARBA00023157"/>
    </source>
</evidence>
<dbReference type="GO" id="GO:0070006">
    <property type="term" value="F:metalloaminopeptidase activity"/>
    <property type="evidence" value="ECO:0007669"/>
    <property type="project" value="TreeGrafter"/>
</dbReference>
<dbReference type="Pfam" id="PF17900">
    <property type="entry name" value="Peptidase_M1_N"/>
    <property type="match status" value="1"/>
</dbReference>
<dbReference type="InterPro" id="IPR014782">
    <property type="entry name" value="Peptidase_M1_dom"/>
</dbReference>
<evidence type="ECO:0000259" key="21">
    <source>
        <dbReference type="Pfam" id="PF01433"/>
    </source>
</evidence>
<evidence type="ECO:0000256" key="14">
    <source>
        <dbReference type="ARBA" id="ARBA00023136"/>
    </source>
</evidence>
<dbReference type="InterPro" id="IPR027268">
    <property type="entry name" value="Peptidase_M4/M1_CTD_sf"/>
</dbReference>
<evidence type="ECO:0000259" key="23">
    <source>
        <dbReference type="Pfam" id="PF17900"/>
    </source>
</evidence>
<evidence type="ECO:0000256" key="10">
    <source>
        <dbReference type="ARBA" id="ARBA00022729"/>
    </source>
</evidence>
<dbReference type="Gene3D" id="2.60.40.1910">
    <property type="match status" value="2"/>
</dbReference>
<comment type="cofactor">
    <cofactor evidence="19">
        <name>Zn(2+)</name>
        <dbReference type="ChEBI" id="CHEBI:29105"/>
    </cofactor>
    <text evidence="19">Binds 1 zinc ion per subunit.</text>
</comment>
<keyword evidence="25" id="KW-1185">Reference proteome</keyword>
<dbReference type="CDD" id="cd09601">
    <property type="entry name" value="M1_APN-Q_like"/>
    <property type="match status" value="2"/>
</dbReference>
<evidence type="ECO:0000256" key="1">
    <source>
        <dbReference type="ARBA" id="ARBA00000098"/>
    </source>
</evidence>
<evidence type="ECO:0000256" key="2">
    <source>
        <dbReference type="ARBA" id="ARBA00004609"/>
    </source>
</evidence>
<keyword evidence="6" id="KW-1003">Cell membrane</keyword>
<dbReference type="PANTHER" id="PTHR11533:SF290">
    <property type="entry name" value="AMINOPEPTIDASE"/>
    <property type="match status" value="1"/>
</dbReference>
<evidence type="ECO:0000256" key="8">
    <source>
        <dbReference type="ARBA" id="ARBA00022670"/>
    </source>
</evidence>
<keyword evidence="11" id="KW-0378">Hydrolase</keyword>
<feature type="domain" description="ERAP1-like C-terminal" evidence="22">
    <location>
        <begin position="1203"/>
        <end position="1528"/>
    </location>
</feature>
<evidence type="ECO:0000256" key="6">
    <source>
        <dbReference type="ARBA" id="ARBA00022475"/>
    </source>
</evidence>
<comment type="subcellular location">
    <subcellularLocation>
        <location evidence="2">Cell membrane</location>
        <topology evidence="2">Lipid-anchor</topology>
        <topology evidence="2">GPI-anchor</topology>
    </subcellularLocation>
</comment>
<reference evidence="24" key="1">
    <citation type="journal article" date="2023" name="bioRxiv">
        <title>Scaffold-level genome assemblies of two parasitoid biocontrol wasps reveal the parthenogenesis mechanism and an associated novel virus.</title>
        <authorList>
            <person name="Inwood S."/>
            <person name="Skelly J."/>
            <person name="Guhlin J."/>
            <person name="Harrop T."/>
            <person name="Goldson S."/>
            <person name="Dearden P."/>
        </authorList>
    </citation>
    <scope>NUCLEOTIDE SEQUENCE</scope>
    <source>
        <strain evidence="24">Lincoln</strain>
        <tissue evidence="24">Whole body</tissue>
    </source>
</reference>
<dbReference type="InterPro" id="IPR034016">
    <property type="entry name" value="M1_APN-typ"/>
</dbReference>
<dbReference type="FunFam" id="1.10.390.10:FF:000019">
    <property type="entry name" value="Aminopeptidase"/>
    <property type="match status" value="2"/>
</dbReference>
<organism evidence="24 25">
    <name type="scientific">Microctonus hyperodae</name>
    <name type="common">Parasitoid wasp</name>
    <dbReference type="NCBI Taxonomy" id="165561"/>
    <lineage>
        <taxon>Eukaryota</taxon>
        <taxon>Metazoa</taxon>
        <taxon>Ecdysozoa</taxon>
        <taxon>Arthropoda</taxon>
        <taxon>Hexapoda</taxon>
        <taxon>Insecta</taxon>
        <taxon>Pterygota</taxon>
        <taxon>Neoptera</taxon>
        <taxon>Endopterygota</taxon>
        <taxon>Hymenoptera</taxon>
        <taxon>Apocrita</taxon>
        <taxon>Ichneumonoidea</taxon>
        <taxon>Braconidae</taxon>
        <taxon>Euphorinae</taxon>
        <taxon>Microctonus</taxon>
    </lineage>
</organism>
<dbReference type="GO" id="GO:0005886">
    <property type="term" value="C:plasma membrane"/>
    <property type="evidence" value="ECO:0007669"/>
    <property type="project" value="UniProtKB-SubCell"/>
</dbReference>
<keyword evidence="15" id="KW-1015">Disulfide bond</keyword>
<dbReference type="Gene3D" id="1.10.390.10">
    <property type="entry name" value="Neutral Protease Domain 2"/>
    <property type="match status" value="2"/>
</dbReference>
<dbReference type="SUPFAM" id="SSF55486">
    <property type="entry name" value="Metalloproteases ('zincins'), catalytic domain"/>
    <property type="match status" value="2"/>
</dbReference>
<feature type="binding site" evidence="19">
    <location>
        <position position="201"/>
    </location>
    <ligand>
        <name>Zn(2+)</name>
        <dbReference type="ChEBI" id="CHEBI:29105"/>
        <note>catalytic</note>
    </ligand>
</feature>
<evidence type="ECO:0000256" key="11">
    <source>
        <dbReference type="ARBA" id="ARBA00022801"/>
    </source>
</evidence>
<dbReference type="GO" id="GO:0005737">
    <property type="term" value="C:cytoplasm"/>
    <property type="evidence" value="ECO:0007669"/>
    <property type="project" value="TreeGrafter"/>
</dbReference>
<dbReference type="EC" id="3.4.11.2" evidence="4"/>
<evidence type="ECO:0000256" key="18">
    <source>
        <dbReference type="PIRSR" id="PIRSR634016-1"/>
    </source>
</evidence>
<dbReference type="InterPro" id="IPR045357">
    <property type="entry name" value="Aminopeptidase_N-like_N"/>
</dbReference>
<keyword evidence="8" id="KW-0645">Protease</keyword>